<organism evidence="1">
    <name type="scientific">Podoviridae sp. ctARy1</name>
    <dbReference type="NCBI Taxonomy" id="2825228"/>
    <lineage>
        <taxon>Viruses</taxon>
        <taxon>Duplodnaviria</taxon>
        <taxon>Heunggongvirae</taxon>
        <taxon>Uroviricota</taxon>
        <taxon>Caudoviricetes</taxon>
    </lineage>
</organism>
<proteinExistence type="predicted"/>
<name>A0A8S5TSN3_9CAUD</name>
<sequence length="46" mass="5545">MIFRICEITKLFRNTKISRAEIISLQRFHTKSVQSLHRSMQPLHTF</sequence>
<reference evidence="1" key="1">
    <citation type="journal article" date="2021" name="Proc. Natl. Acad. Sci. U.S.A.">
        <title>A Catalog of Tens of Thousands of Viruses from Human Metagenomes Reveals Hidden Associations with Chronic Diseases.</title>
        <authorList>
            <person name="Tisza M.J."/>
            <person name="Buck C.B."/>
        </authorList>
    </citation>
    <scope>NUCLEOTIDE SEQUENCE</scope>
    <source>
        <strain evidence="1">CtARy1</strain>
    </source>
</reference>
<evidence type="ECO:0000313" key="1">
    <source>
        <dbReference type="EMBL" id="DAF85217.1"/>
    </source>
</evidence>
<dbReference type="EMBL" id="BK015920">
    <property type="protein sequence ID" value="DAF85217.1"/>
    <property type="molecule type" value="Genomic_DNA"/>
</dbReference>
<protein>
    <submittedName>
        <fullName evidence="1">Uncharacterized protein</fullName>
    </submittedName>
</protein>
<accession>A0A8S5TSN3</accession>